<dbReference type="KEGG" id="pph:Ppha_0792"/>
<dbReference type="AlphaFoldDB" id="B4SEJ2"/>
<proteinExistence type="predicted"/>
<dbReference type="Proteomes" id="UP000002724">
    <property type="component" value="Chromosome"/>
</dbReference>
<dbReference type="EMBL" id="CP001110">
    <property type="protein sequence ID" value="ACF43084.1"/>
    <property type="molecule type" value="Genomic_DNA"/>
</dbReference>
<organism evidence="1 2">
    <name type="scientific">Pelodictyon phaeoclathratiforme (strain DSM 5477 / BU-1)</name>
    <dbReference type="NCBI Taxonomy" id="324925"/>
    <lineage>
        <taxon>Bacteria</taxon>
        <taxon>Pseudomonadati</taxon>
        <taxon>Chlorobiota</taxon>
        <taxon>Chlorobiia</taxon>
        <taxon>Chlorobiales</taxon>
        <taxon>Chlorobiaceae</taxon>
        <taxon>Chlorobium/Pelodictyon group</taxon>
        <taxon>Pelodictyon</taxon>
    </lineage>
</organism>
<protein>
    <recommendedName>
        <fullName evidence="3">Transcriptional regulator, AbiEi antitoxin, Type IV TA system</fullName>
    </recommendedName>
</protein>
<keyword evidence="2" id="KW-1185">Reference proteome</keyword>
<gene>
    <name evidence="1" type="ordered locus">Ppha_0792</name>
</gene>
<evidence type="ECO:0008006" key="3">
    <source>
        <dbReference type="Google" id="ProtNLM"/>
    </source>
</evidence>
<accession>B4SEJ2</accession>
<name>B4SEJ2_PELPB</name>
<reference evidence="1 2" key="1">
    <citation type="submission" date="2008-06" db="EMBL/GenBank/DDBJ databases">
        <title>Complete sequence of Pelodictyon phaeoclathratiforme BU-1.</title>
        <authorList>
            <consortium name="US DOE Joint Genome Institute"/>
            <person name="Lucas S."/>
            <person name="Copeland A."/>
            <person name="Lapidus A."/>
            <person name="Glavina del Rio T."/>
            <person name="Dalin E."/>
            <person name="Tice H."/>
            <person name="Bruce D."/>
            <person name="Goodwin L."/>
            <person name="Pitluck S."/>
            <person name="Schmutz J."/>
            <person name="Larimer F."/>
            <person name="Land M."/>
            <person name="Hauser L."/>
            <person name="Kyrpides N."/>
            <person name="Mikhailova N."/>
            <person name="Liu Z."/>
            <person name="Li T."/>
            <person name="Zhao F."/>
            <person name="Overmann J."/>
            <person name="Bryant D.A."/>
            <person name="Richardson P."/>
        </authorList>
    </citation>
    <scope>NUCLEOTIDE SEQUENCE [LARGE SCALE GENOMIC DNA]</scope>
    <source>
        <strain evidence="2">DSM 5477 / BU-1</strain>
    </source>
</reference>
<evidence type="ECO:0000313" key="2">
    <source>
        <dbReference type="Proteomes" id="UP000002724"/>
    </source>
</evidence>
<dbReference type="STRING" id="324925.Ppha_0792"/>
<dbReference type="eggNOG" id="COG5340">
    <property type="taxonomic scope" value="Bacteria"/>
</dbReference>
<dbReference type="HOGENOM" id="CLU_106624_1_0_10"/>
<sequence>MQLEKKLSSLGGVPLTHGALVSMLKEYRSPNDKIVRLIDEGWLVPIKKGLYAVSPERTTIPISTPLVANLLYGPSCVSMDYALYHYGIIPERVVEVTSMTTRRGKVYDLPIGRFSYTHSPLDFYPVGIDRVENTDKTGFLMASPEKALCDKLVFTRNLNIVSPRALQDLLMDDLRLDEENITRFDLKVIEACIMPGMKERMLRALLELVNSMKRDLK</sequence>
<evidence type="ECO:0000313" key="1">
    <source>
        <dbReference type="EMBL" id="ACF43084.1"/>
    </source>
</evidence>